<dbReference type="PROSITE" id="PS50931">
    <property type="entry name" value="HTH_LYSR"/>
    <property type="match status" value="1"/>
</dbReference>
<evidence type="ECO:0000259" key="5">
    <source>
        <dbReference type="PROSITE" id="PS50931"/>
    </source>
</evidence>
<dbReference type="Gene3D" id="1.10.10.10">
    <property type="entry name" value="Winged helix-like DNA-binding domain superfamily/Winged helix DNA-binding domain"/>
    <property type="match status" value="1"/>
</dbReference>
<dbReference type="FunFam" id="3.40.190.290:FF:000001">
    <property type="entry name" value="Transcriptional regulator, LysR family"/>
    <property type="match status" value="1"/>
</dbReference>
<dbReference type="Pfam" id="PF03466">
    <property type="entry name" value="LysR_substrate"/>
    <property type="match status" value="1"/>
</dbReference>
<proteinExistence type="inferred from homology"/>
<dbReference type="SUPFAM" id="SSF46785">
    <property type="entry name" value="Winged helix' DNA-binding domain"/>
    <property type="match status" value="1"/>
</dbReference>
<dbReference type="GO" id="GO:0003700">
    <property type="term" value="F:DNA-binding transcription factor activity"/>
    <property type="evidence" value="ECO:0007669"/>
    <property type="project" value="InterPro"/>
</dbReference>
<dbReference type="Gene3D" id="3.40.190.290">
    <property type="match status" value="1"/>
</dbReference>
<dbReference type="CDD" id="cd08422">
    <property type="entry name" value="PBP2_CrgA_like"/>
    <property type="match status" value="1"/>
</dbReference>
<evidence type="ECO:0000256" key="4">
    <source>
        <dbReference type="ARBA" id="ARBA00023163"/>
    </source>
</evidence>
<evidence type="ECO:0000313" key="6">
    <source>
        <dbReference type="EMBL" id="KFB67573.1"/>
    </source>
</evidence>
<dbReference type="PANTHER" id="PTHR30537">
    <property type="entry name" value="HTH-TYPE TRANSCRIPTIONAL REGULATOR"/>
    <property type="match status" value="1"/>
</dbReference>
<keyword evidence="4" id="KW-0804">Transcription</keyword>
<name>A0A084XYM9_9PROT</name>
<protein>
    <submittedName>
        <fullName evidence="6">D-malate degradation protein R</fullName>
    </submittedName>
</protein>
<dbReference type="InterPro" id="IPR000847">
    <property type="entry name" value="LysR_HTH_N"/>
</dbReference>
<dbReference type="SUPFAM" id="SSF53850">
    <property type="entry name" value="Periplasmic binding protein-like II"/>
    <property type="match status" value="1"/>
</dbReference>
<dbReference type="GO" id="GO:0043565">
    <property type="term" value="F:sequence-specific DNA binding"/>
    <property type="evidence" value="ECO:0007669"/>
    <property type="project" value="TreeGrafter"/>
</dbReference>
<dbReference type="InterPro" id="IPR036390">
    <property type="entry name" value="WH_DNA-bd_sf"/>
</dbReference>
<sequence>MEAAIKDNSEWNQIIFYFWYRIGEMDHIKQIEAFVNAATRGSLSAAAQLEGITPAVIGRRLDALEARLGVKLLLRTTRKLSLTFEGQAFLEDCQRILNDLANAEAAVSLGGIRASGHLKLSAPAGFGRRHVAPQVAAFMRANPQVTVRLDLTDRLVDLLNEGVDCAVRIGEMADSSLASSKLGEMRRVIVASPAYLAEYGVPRTPAELAAHNCLSLGQQRGWALRQNVGGEVRNYKVSGTFECNDGAVLHAWALAGKGLAWRSMWEVGDDLQNGRLVSLLDEHAAPSVGIYAVFPQRRHLPLRVRLFIDQLKTTFGDPQYWGLGH</sequence>
<keyword evidence="2" id="KW-0805">Transcription regulation</keyword>
<accession>A0A084XYM9</accession>
<dbReference type="AlphaFoldDB" id="A0A084XYM9"/>
<dbReference type="FunFam" id="1.10.10.10:FF:000001">
    <property type="entry name" value="LysR family transcriptional regulator"/>
    <property type="match status" value="1"/>
</dbReference>
<dbReference type="GO" id="GO:0006351">
    <property type="term" value="P:DNA-templated transcription"/>
    <property type="evidence" value="ECO:0007669"/>
    <property type="project" value="TreeGrafter"/>
</dbReference>
<comment type="caution">
    <text evidence="6">The sequence shown here is derived from an EMBL/GenBank/DDBJ whole genome shotgun (WGS) entry which is preliminary data.</text>
</comment>
<evidence type="ECO:0000256" key="3">
    <source>
        <dbReference type="ARBA" id="ARBA00023125"/>
    </source>
</evidence>
<dbReference type="InterPro" id="IPR005119">
    <property type="entry name" value="LysR_subst-bd"/>
</dbReference>
<organism evidence="6 7">
    <name type="scientific">Candidatus Accumulibacter vicinus</name>
    <dbReference type="NCBI Taxonomy" id="2954382"/>
    <lineage>
        <taxon>Bacteria</taxon>
        <taxon>Pseudomonadati</taxon>
        <taxon>Pseudomonadota</taxon>
        <taxon>Betaproteobacteria</taxon>
        <taxon>Candidatus Accumulibacter</taxon>
    </lineage>
</organism>
<comment type="similarity">
    <text evidence="1">Belongs to the LysR transcriptional regulatory family.</text>
</comment>
<dbReference type="STRING" id="1457154.CAPSK01_003016"/>
<dbReference type="InterPro" id="IPR036388">
    <property type="entry name" value="WH-like_DNA-bd_sf"/>
</dbReference>
<keyword evidence="3" id="KW-0238">DNA-binding</keyword>
<gene>
    <name evidence="6" type="primary">dmlR_2</name>
    <name evidence="6" type="ORF">CAPSK01_003016</name>
</gene>
<dbReference type="EMBL" id="JDSS02000027">
    <property type="protein sequence ID" value="KFB67573.1"/>
    <property type="molecule type" value="Genomic_DNA"/>
</dbReference>
<reference evidence="6 7" key="1">
    <citation type="submission" date="2014-07" db="EMBL/GenBank/DDBJ databases">
        <title>Expanding our view of genomic diversity in Candidatus Accumulibacter clades.</title>
        <authorList>
            <person name="Skennerton C.T."/>
            <person name="Barr J.J."/>
            <person name="Slater F.R."/>
            <person name="Bond P.L."/>
            <person name="Tyson G.W."/>
        </authorList>
    </citation>
    <scope>NUCLEOTIDE SEQUENCE [LARGE SCALE GENOMIC DNA]</scope>
    <source>
        <strain evidence="7">SK-01</strain>
    </source>
</reference>
<dbReference type="PANTHER" id="PTHR30537:SF5">
    <property type="entry name" value="HTH-TYPE TRANSCRIPTIONAL ACTIVATOR TTDR-RELATED"/>
    <property type="match status" value="1"/>
</dbReference>
<evidence type="ECO:0000256" key="2">
    <source>
        <dbReference type="ARBA" id="ARBA00023015"/>
    </source>
</evidence>
<feature type="domain" description="HTH lysR-type" evidence="5">
    <location>
        <begin position="28"/>
        <end position="83"/>
    </location>
</feature>
<evidence type="ECO:0000313" key="7">
    <source>
        <dbReference type="Proteomes" id="UP000019812"/>
    </source>
</evidence>
<dbReference type="Proteomes" id="UP000019812">
    <property type="component" value="Unassembled WGS sequence"/>
</dbReference>
<dbReference type="Pfam" id="PF00126">
    <property type="entry name" value="HTH_1"/>
    <property type="match status" value="1"/>
</dbReference>
<evidence type="ECO:0000256" key="1">
    <source>
        <dbReference type="ARBA" id="ARBA00009437"/>
    </source>
</evidence>
<dbReference type="InterPro" id="IPR058163">
    <property type="entry name" value="LysR-type_TF_proteobact-type"/>
</dbReference>